<feature type="binding site" evidence="1">
    <location>
        <position position="98"/>
    </location>
    <ligand>
        <name>Zn(2+)</name>
        <dbReference type="ChEBI" id="CHEBI:29105"/>
    </ligand>
</feature>
<dbReference type="InterPro" id="IPR036388">
    <property type="entry name" value="WH-like_DNA-bd_sf"/>
</dbReference>
<dbReference type="OrthoDB" id="594893at2"/>
<gene>
    <name evidence="2" type="ORF">SAMN05421739_104451</name>
</gene>
<dbReference type="GO" id="GO:0008270">
    <property type="term" value="F:zinc ion binding"/>
    <property type="evidence" value="ECO:0007669"/>
    <property type="project" value="TreeGrafter"/>
</dbReference>
<sequence length="141" mass="15938">MDKAQALLEEYGLRKTGCRLDVLQQFLENDFALSHADLEKLLDSNYDRVTIYRTLYSFEEKGLVHSINDVNGAVKFALCKNDNCSQHKHEDNHIHFNCVACGQTFCLNDVDIPSLTLPDGYTAKRLHFSAEGVCKGCHQEA</sequence>
<dbReference type="EMBL" id="FOOT01000004">
    <property type="protein sequence ID" value="SFG94617.1"/>
    <property type="molecule type" value="Genomic_DNA"/>
</dbReference>
<dbReference type="GO" id="GO:0000976">
    <property type="term" value="F:transcription cis-regulatory region binding"/>
    <property type="evidence" value="ECO:0007669"/>
    <property type="project" value="TreeGrafter"/>
</dbReference>
<dbReference type="PANTHER" id="PTHR33202:SF22">
    <property type="entry name" value="HYDROGEN PEROXIDE SENSITIVE REPRESSOR"/>
    <property type="match status" value="1"/>
</dbReference>
<comment type="cofactor">
    <cofactor evidence="1">
        <name>Zn(2+)</name>
        <dbReference type="ChEBI" id="CHEBI:29105"/>
    </cofactor>
    <text evidence="1">Binds 1 zinc ion per subunit.</text>
</comment>
<accession>A0A1I2W210</accession>
<feature type="binding site" evidence="1">
    <location>
        <position position="134"/>
    </location>
    <ligand>
        <name>Zn(2+)</name>
        <dbReference type="ChEBI" id="CHEBI:29105"/>
    </ligand>
</feature>
<name>A0A1I2W210_9BACT</name>
<dbReference type="Pfam" id="PF01475">
    <property type="entry name" value="FUR"/>
    <property type="match status" value="1"/>
</dbReference>
<dbReference type="RefSeq" id="WP_092102740.1">
    <property type="nucleotide sequence ID" value="NZ_FOOT01000004.1"/>
</dbReference>
<keyword evidence="3" id="KW-1185">Reference proteome</keyword>
<dbReference type="InterPro" id="IPR002481">
    <property type="entry name" value="FUR"/>
</dbReference>
<dbReference type="AlphaFoldDB" id="A0A1I2W210"/>
<dbReference type="GO" id="GO:0003700">
    <property type="term" value="F:DNA-binding transcription factor activity"/>
    <property type="evidence" value="ECO:0007669"/>
    <property type="project" value="InterPro"/>
</dbReference>
<evidence type="ECO:0000313" key="3">
    <source>
        <dbReference type="Proteomes" id="UP000198724"/>
    </source>
</evidence>
<dbReference type="GO" id="GO:1900376">
    <property type="term" value="P:regulation of secondary metabolite biosynthetic process"/>
    <property type="evidence" value="ECO:0007669"/>
    <property type="project" value="TreeGrafter"/>
</dbReference>
<feature type="binding site" evidence="1">
    <location>
        <position position="101"/>
    </location>
    <ligand>
        <name>Zn(2+)</name>
        <dbReference type="ChEBI" id="CHEBI:29105"/>
    </ligand>
</feature>
<keyword evidence="1" id="KW-0862">Zinc</keyword>
<protein>
    <submittedName>
        <fullName evidence="2">Fur family transcriptional regulator, ferric uptake regulator</fullName>
    </submittedName>
</protein>
<dbReference type="Proteomes" id="UP000198724">
    <property type="component" value="Unassembled WGS sequence"/>
</dbReference>
<dbReference type="InterPro" id="IPR036390">
    <property type="entry name" value="WH_DNA-bd_sf"/>
</dbReference>
<reference evidence="3" key="1">
    <citation type="submission" date="2016-10" db="EMBL/GenBank/DDBJ databases">
        <authorList>
            <person name="Varghese N."/>
            <person name="Submissions S."/>
        </authorList>
    </citation>
    <scope>NUCLEOTIDE SEQUENCE [LARGE SCALE GENOMIC DNA]</scope>
    <source>
        <strain evidence="3">LP51</strain>
    </source>
</reference>
<keyword evidence="1" id="KW-0479">Metal-binding</keyword>
<evidence type="ECO:0000256" key="1">
    <source>
        <dbReference type="PIRSR" id="PIRSR602481-1"/>
    </source>
</evidence>
<dbReference type="SUPFAM" id="SSF46785">
    <property type="entry name" value="Winged helix' DNA-binding domain"/>
    <property type="match status" value="1"/>
</dbReference>
<dbReference type="STRING" id="1436961.SAMN05421739_104451"/>
<evidence type="ECO:0000313" key="2">
    <source>
        <dbReference type="EMBL" id="SFG94617.1"/>
    </source>
</evidence>
<dbReference type="PANTHER" id="PTHR33202">
    <property type="entry name" value="ZINC UPTAKE REGULATION PROTEIN"/>
    <property type="match status" value="1"/>
</dbReference>
<proteinExistence type="predicted"/>
<dbReference type="Gene3D" id="1.10.10.10">
    <property type="entry name" value="Winged helix-like DNA-binding domain superfamily/Winged helix DNA-binding domain"/>
    <property type="match status" value="1"/>
</dbReference>
<dbReference type="GO" id="GO:0045892">
    <property type="term" value="P:negative regulation of DNA-templated transcription"/>
    <property type="evidence" value="ECO:0007669"/>
    <property type="project" value="TreeGrafter"/>
</dbReference>
<feature type="binding site" evidence="1">
    <location>
        <position position="137"/>
    </location>
    <ligand>
        <name>Zn(2+)</name>
        <dbReference type="ChEBI" id="CHEBI:29105"/>
    </ligand>
</feature>
<organism evidence="2 3">
    <name type="scientific">Pontibacter chinhatensis</name>
    <dbReference type="NCBI Taxonomy" id="1436961"/>
    <lineage>
        <taxon>Bacteria</taxon>
        <taxon>Pseudomonadati</taxon>
        <taxon>Bacteroidota</taxon>
        <taxon>Cytophagia</taxon>
        <taxon>Cytophagales</taxon>
        <taxon>Hymenobacteraceae</taxon>
        <taxon>Pontibacter</taxon>
    </lineage>
</organism>